<dbReference type="GO" id="GO:0034464">
    <property type="term" value="C:BBSome"/>
    <property type="evidence" value="ECO:0007669"/>
    <property type="project" value="InterPro"/>
</dbReference>
<dbReference type="PRINTS" id="PR01989">
    <property type="entry name" value="EUOM20RECPTR"/>
</dbReference>
<dbReference type="GO" id="GO:0060271">
    <property type="term" value="P:cilium assembly"/>
    <property type="evidence" value="ECO:0007669"/>
    <property type="project" value="InterPro"/>
</dbReference>
<dbReference type="GO" id="GO:0016031">
    <property type="term" value="P:tRNA import into mitochondrion"/>
    <property type="evidence" value="ECO:0007669"/>
    <property type="project" value="TreeGrafter"/>
</dbReference>
<dbReference type="Proteomes" id="UP000230423">
    <property type="component" value="Unassembled WGS sequence"/>
</dbReference>
<dbReference type="GO" id="GO:0008320">
    <property type="term" value="F:protein transmembrane transporter activity"/>
    <property type="evidence" value="ECO:0007669"/>
    <property type="project" value="TreeGrafter"/>
</dbReference>
<dbReference type="InterPro" id="IPR022422">
    <property type="entry name" value="MAS20_rcpt_metazoan"/>
</dbReference>
<evidence type="ECO:0000313" key="13">
    <source>
        <dbReference type="Proteomes" id="UP000230423"/>
    </source>
</evidence>
<dbReference type="EMBL" id="KZ347291">
    <property type="protein sequence ID" value="PIO68027.1"/>
    <property type="molecule type" value="Genomic_DNA"/>
</dbReference>
<dbReference type="GO" id="GO:0006886">
    <property type="term" value="P:intracellular protein transport"/>
    <property type="evidence" value="ECO:0007669"/>
    <property type="project" value="InterPro"/>
</dbReference>
<evidence type="ECO:0000256" key="7">
    <source>
        <dbReference type="ARBA" id="ARBA00022989"/>
    </source>
</evidence>
<keyword evidence="8" id="KW-0496">Mitochondrion</keyword>
<dbReference type="GO" id="GO:0006605">
    <property type="term" value="P:protein targeting"/>
    <property type="evidence" value="ECO:0007669"/>
    <property type="project" value="InterPro"/>
</dbReference>
<organism evidence="12 13">
    <name type="scientific">Teladorsagia circumcincta</name>
    <name type="common">Brown stomach worm</name>
    <name type="synonym">Ostertagia circumcincta</name>
    <dbReference type="NCBI Taxonomy" id="45464"/>
    <lineage>
        <taxon>Eukaryota</taxon>
        <taxon>Metazoa</taxon>
        <taxon>Ecdysozoa</taxon>
        <taxon>Nematoda</taxon>
        <taxon>Chromadorea</taxon>
        <taxon>Rhabditida</taxon>
        <taxon>Rhabditina</taxon>
        <taxon>Rhabditomorpha</taxon>
        <taxon>Strongyloidea</taxon>
        <taxon>Trichostrongylidae</taxon>
        <taxon>Teladorsagia</taxon>
    </lineage>
</organism>
<comment type="subcellular location">
    <subcellularLocation>
        <location evidence="1">Mitochondrion outer membrane</location>
        <topology evidence="1">Single-pass membrane protein</topology>
    </subcellularLocation>
</comment>
<dbReference type="PANTHER" id="PTHR12430">
    <property type="entry name" value="MITOCHONDRIAL IMPORT RECEPTOR SUBUNIT TOM20"/>
    <property type="match status" value="1"/>
</dbReference>
<evidence type="ECO:0000256" key="1">
    <source>
        <dbReference type="ARBA" id="ARBA00004572"/>
    </source>
</evidence>
<dbReference type="GO" id="GO:0030150">
    <property type="term" value="P:protein import into mitochondrial matrix"/>
    <property type="evidence" value="ECO:0007669"/>
    <property type="project" value="TreeGrafter"/>
</dbReference>
<sequence length="230" mass="25645">MSNLRESLSAADAFLFKEEAMTPIFCKPKLLPLKTITTQKLDDMQKEARNRAKAEEHSYCCDLAMCDMLNGLKTSHVIAAVGLAGAALTAYCIYFDYTRRSAPDYKDKIRRRRREQARMHGAGTRQGPSSYAQVTDQTDSLQAFFIKEMQLGEQLLSDGNVLEGVVHMANSVAVCSEPEQLLQIFQRMLSPELYSAIIQRLPESFASVPALLVEAVKAARSQPLEQIGHL</sequence>
<dbReference type="PRINTS" id="PR00351">
    <property type="entry name" value="OM20RECEPTOR"/>
</dbReference>
<name>A0A2G9UCR6_TELCI</name>
<evidence type="ECO:0000256" key="2">
    <source>
        <dbReference type="ARBA" id="ARBA00005792"/>
    </source>
</evidence>
<dbReference type="GO" id="GO:0030943">
    <property type="term" value="F:mitochondrion targeting sequence binding"/>
    <property type="evidence" value="ECO:0007669"/>
    <property type="project" value="TreeGrafter"/>
</dbReference>
<keyword evidence="7 11" id="KW-1133">Transmembrane helix</keyword>
<keyword evidence="9 11" id="KW-0472">Membrane</keyword>
<keyword evidence="5" id="KW-1000">Mitochondrion outer membrane</keyword>
<dbReference type="OrthoDB" id="2154978at2759"/>
<keyword evidence="12" id="KW-0675">Receptor</keyword>
<evidence type="ECO:0000256" key="11">
    <source>
        <dbReference type="SAM" id="Phobius"/>
    </source>
</evidence>
<evidence type="ECO:0000256" key="5">
    <source>
        <dbReference type="ARBA" id="ARBA00022787"/>
    </source>
</evidence>
<dbReference type="Pfam" id="PF14777">
    <property type="entry name" value="BBIP10"/>
    <property type="match status" value="1"/>
</dbReference>
<dbReference type="Gene3D" id="1.20.960.10">
    <property type="entry name" value="Mitochondrial outer membrane translocase complex, subunit Tom20 domain"/>
    <property type="match status" value="1"/>
</dbReference>
<dbReference type="Pfam" id="PF02064">
    <property type="entry name" value="MAS20"/>
    <property type="match status" value="1"/>
</dbReference>
<comment type="similarity">
    <text evidence="2">Belongs to the Tom20 family.</text>
</comment>
<evidence type="ECO:0000256" key="6">
    <source>
        <dbReference type="ARBA" id="ARBA00022927"/>
    </source>
</evidence>
<evidence type="ECO:0000256" key="3">
    <source>
        <dbReference type="ARBA" id="ARBA00022448"/>
    </source>
</evidence>
<reference evidence="12 13" key="1">
    <citation type="submission" date="2015-09" db="EMBL/GenBank/DDBJ databases">
        <title>Draft genome of the parasitic nematode Teladorsagia circumcincta isolate WARC Sus (inbred).</title>
        <authorList>
            <person name="Mitreva M."/>
        </authorList>
    </citation>
    <scope>NUCLEOTIDE SEQUENCE [LARGE SCALE GENOMIC DNA]</scope>
    <source>
        <strain evidence="12 13">S</strain>
    </source>
</reference>
<dbReference type="GO" id="GO:0005742">
    <property type="term" value="C:mitochondrial outer membrane translocase complex"/>
    <property type="evidence" value="ECO:0007669"/>
    <property type="project" value="InterPro"/>
</dbReference>
<dbReference type="InterPro" id="IPR002056">
    <property type="entry name" value="MAS20"/>
</dbReference>
<dbReference type="AlphaFoldDB" id="A0A2G9UCR6"/>
<keyword evidence="4 11" id="KW-0812">Transmembrane</keyword>
<evidence type="ECO:0000256" key="4">
    <source>
        <dbReference type="ARBA" id="ARBA00022692"/>
    </source>
</evidence>
<gene>
    <name evidence="12" type="ORF">TELCIR_10206</name>
</gene>
<evidence type="ECO:0000313" key="12">
    <source>
        <dbReference type="EMBL" id="PIO68027.1"/>
    </source>
</evidence>
<dbReference type="SUPFAM" id="SSF47157">
    <property type="entry name" value="Mitochondrial import receptor subunit Tom20"/>
    <property type="match status" value="1"/>
</dbReference>
<keyword evidence="13" id="KW-1185">Reference proteome</keyword>
<evidence type="ECO:0000256" key="9">
    <source>
        <dbReference type="ARBA" id="ARBA00023136"/>
    </source>
</evidence>
<feature type="transmembrane region" description="Helical" evidence="11">
    <location>
        <begin position="77"/>
        <end position="97"/>
    </location>
</feature>
<dbReference type="InterPro" id="IPR028233">
    <property type="entry name" value="BBIP10"/>
</dbReference>
<evidence type="ECO:0000256" key="10">
    <source>
        <dbReference type="SAM" id="MobiDB-lite"/>
    </source>
</evidence>
<evidence type="ECO:0000256" key="8">
    <source>
        <dbReference type="ARBA" id="ARBA00023128"/>
    </source>
</evidence>
<keyword evidence="6" id="KW-0653">Protein transport</keyword>
<keyword evidence="3" id="KW-0813">Transport</keyword>
<dbReference type="PANTHER" id="PTHR12430:SF0">
    <property type="entry name" value="TRANSLOCASE OF OUTER MITOCHONDRIAL MEMBRANE 20"/>
    <property type="match status" value="1"/>
</dbReference>
<dbReference type="InterPro" id="IPR023392">
    <property type="entry name" value="Tom20_dom_sf"/>
</dbReference>
<feature type="region of interest" description="Disordered" evidence="10">
    <location>
        <begin position="113"/>
        <end position="132"/>
    </location>
</feature>
<accession>A0A2G9UCR6</accession>
<proteinExistence type="inferred from homology"/>
<protein>
    <submittedName>
        <fullName evidence="12">MAS20 protein import receptor</fullName>
    </submittedName>
</protein>